<evidence type="ECO:0000313" key="9">
    <source>
        <dbReference type="Proteomes" id="UP000297872"/>
    </source>
</evidence>
<comment type="caution">
    <text evidence="8">The sequence shown here is derived from an EMBL/GenBank/DDBJ whole genome shotgun (WGS) entry which is preliminary data.</text>
</comment>
<proteinExistence type="inferred from homology"/>
<keyword evidence="5" id="KW-0788">Thiol protease</keyword>
<name>A0A4Y8VJA4_9BACT</name>
<dbReference type="AlphaFoldDB" id="A0A4Y8VJA4"/>
<dbReference type="InterPro" id="IPR025896">
    <property type="entry name" value="Spi_Prtas-inh"/>
</dbReference>
<dbReference type="Proteomes" id="UP000297872">
    <property type="component" value="Unassembled WGS sequence"/>
</dbReference>
<dbReference type="Pfam" id="PF01640">
    <property type="entry name" value="Peptidase_C10"/>
    <property type="match status" value="1"/>
</dbReference>
<organism evidence="8 9">
    <name type="scientific">Segatella hominis</name>
    <dbReference type="NCBI Taxonomy" id="2518605"/>
    <lineage>
        <taxon>Bacteria</taxon>
        <taxon>Pseudomonadati</taxon>
        <taxon>Bacteroidota</taxon>
        <taxon>Bacteroidia</taxon>
        <taxon>Bacteroidales</taxon>
        <taxon>Prevotellaceae</taxon>
        <taxon>Segatella</taxon>
    </lineage>
</organism>
<evidence type="ECO:0000256" key="5">
    <source>
        <dbReference type="ARBA" id="ARBA00022807"/>
    </source>
</evidence>
<comment type="similarity">
    <text evidence="1">Belongs to the peptidase C10 family.</text>
</comment>
<accession>A0A4Y8VJA4</accession>
<feature type="active site" description="Proton acceptor" evidence="6">
    <location>
        <position position="319"/>
    </location>
</feature>
<sequence>MQVHAVFNKPKKIAERHATEHGIIKDNSEVTLAKSANVKVGSQVKSVSREIPADQTPAYYVFSNGEDRGFTIVSGDDCLPEIIGYSDQGTYNETSLPKNYVNFMKAYQKLAEKITQGDKQAQQDLAEINSYRSSQTAKVAVTPLLGDIEWSQFAPFNNMCPLYDGINHAATGCVATAMAQVMAHYKHPKQLIEDIPGYSKSWNGYETTIPAISKVEGTYDWDNILPKYTNGQFDQTQADAVAKLVYHCGAALQMGYGSVSGSFASPIPFAKYFGYDADLMQKVFRYSFTLTEWIQMIDNELSAGRPILYSGTSSQEGGHEFVCDGSDGNGLYHINWGWGGQQNGYFDLTILNPYQEGENSSNAADDYNVGCGMLIGITPDNGQKDNALVNVPSVVMTYDQNNSKLELAKASRTSASETFSLKISNDFTNQSLNDVYGIRLKFGIKKADGTYQPIGKYSSRLNMAALGSDGSFSIGQVRDLAVDYAFPIGQTTIYAIYSTNGYTWLPCAYKGMQPYVVEAMETTLSIVQTQLNSEVSAEGNLTSGVKSIFDVSVTNEGDQEYLGYLDIYSSMTSNKPENADEKLYVAVPAHSTISRKIELTPSGKNFYLWITDYKGNILVDGKQFTLNTSSEPVLSIVKTWNNATPDAYETENAYYGKDRVKAPRVDDDKVIFSYEIQNDGGSTTLQCGIGVNNMYPSEMQTIHIPGEGQVTTITRAISPNEAGSKNIISELWTYDETGMNTITIPTSLPSYKLWCVDEASSYTLSALKMVVYVAGKPAGTVLHLPAISNGKFYATYSNLKQDIQIIAASGEEVKVYTLGVENGKILKRTERIDGKISKGEGVLIESTSSEVTATVLSTEVEKAAGNCLVASENISWDAGYKYYRMTYSDAATQKGLGFYWGSNDGGKFGFTVKPGIAILKVSDQIASAKGFSLDFTETTGLMGISNKDKNLQEKGIIYNLNGQRVSSPFKGIYIRNGKKFIIK</sequence>
<dbReference type="InterPro" id="IPR044934">
    <property type="entry name" value="Streptopain_sf"/>
</dbReference>
<dbReference type="OrthoDB" id="2235251at2"/>
<feature type="domain" description="Spi protease inhibitor" evidence="7">
    <location>
        <begin position="38"/>
        <end position="109"/>
    </location>
</feature>
<dbReference type="Pfam" id="PF13734">
    <property type="entry name" value="Inhibitor_I69"/>
    <property type="match status" value="1"/>
</dbReference>
<dbReference type="InterPro" id="IPR000200">
    <property type="entry name" value="Peptidase_C10"/>
</dbReference>
<evidence type="ECO:0000256" key="3">
    <source>
        <dbReference type="ARBA" id="ARBA00022729"/>
    </source>
</evidence>
<dbReference type="InterPro" id="IPR038765">
    <property type="entry name" value="Papain-like_cys_pep_sf"/>
</dbReference>
<gene>
    <name evidence="8" type="ORF">EXN75_08930</name>
</gene>
<feature type="active site" description="Nucleophile" evidence="6">
    <location>
        <position position="173"/>
    </location>
</feature>
<protein>
    <recommendedName>
        <fullName evidence="7">Spi protease inhibitor domain-containing protein</fullName>
    </recommendedName>
</protein>
<evidence type="ECO:0000313" key="8">
    <source>
        <dbReference type="EMBL" id="TFH80544.1"/>
    </source>
</evidence>
<dbReference type="GO" id="GO:0008234">
    <property type="term" value="F:cysteine-type peptidase activity"/>
    <property type="evidence" value="ECO:0007669"/>
    <property type="project" value="UniProtKB-KW"/>
</dbReference>
<evidence type="ECO:0000256" key="2">
    <source>
        <dbReference type="ARBA" id="ARBA00022670"/>
    </source>
</evidence>
<evidence type="ECO:0000256" key="4">
    <source>
        <dbReference type="ARBA" id="ARBA00022801"/>
    </source>
</evidence>
<keyword evidence="4" id="KW-0378">Hydrolase</keyword>
<dbReference type="EMBL" id="SGVY01000020">
    <property type="protein sequence ID" value="TFH80544.1"/>
    <property type="molecule type" value="Genomic_DNA"/>
</dbReference>
<evidence type="ECO:0000256" key="1">
    <source>
        <dbReference type="ARBA" id="ARBA00009693"/>
    </source>
</evidence>
<reference evidence="8 9" key="1">
    <citation type="submission" date="2019-02" db="EMBL/GenBank/DDBJ databases">
        <title>Draft Genome Sequence of the Prevotella sp. BCRC 81118, Isolated from Human Feces.</title>
        <authorList>
            <person name="Huang C.-H."/>
        </authorList>
    </citation>
    <scope>NUCLEOTIDE SEQUENCE [LARGE SCALE GENOMIC DNA]</scope>
    <source>
        <strain evidence="8 9">BCRC 81118</strain>
    </source>
</reference>
<keyword evidence="3" id="KW-0732">Signal</keyword>
<dbReference type="GO" id="GO:0006508">
    <property type="term" value="P:proteolysis"/>
    <property type="evidence" value="ECO:0007669"/>
    <property type="project" value="UniProtKB-KW"/>
</dbReference>
<evidence type="ECO:0000259" key="7">
    <source>
        <dbReference type="Pfam" id="PF13734"/>
    </source>
</evidence>
<dbReference type="Gene3D" id="3.90.70.50">
    <property type="entry name" value="Peptidase C10, streptopain"/>
    <property type="match status" value="1"/>
</dbReference>
<dbReference type="RefSeq" id="WP_134843535.1">
    <property type="nucleotide sequence ID" value="NZ_SGVY01000020.1"/>
</dbReference>
<keyword evidence="9" id="KW-1185">Reference proteome</keyword>
<dbReference type="GeneID" id="302995410"/>
<dbReference type="SUPFAM" id="SSF54001">
    <property type="entry name" value="Cysteine proteinases"/>
    <property type="match status" value="1"/>
</dbReference>
<dbReference type="PRINTS" id="PR00797">
    <property type="entry name" value="STREPTOPAIN"/>
</dbReference>
<evidence type="ECO:0000256" key="6">
    <source>
        <dbReference type="PIRSR" id="PIRSR600200-1"/>
    </source>
</evidence>
<keyword evidence="2" id="KW-0645">Protease</keyword>